<evidence type="ECO:0000313" key="3">
    <source>
        <dbReference type="Proteomes" id="UP000279833"/>
    </source>
</evidence>
<organism evidence="4">
    <name type="scientific">Schistosoma curassoni</name>
    <dbReference type="NCBI Taxonomy" id="6186"/>
    <lineage>
        <taxon>Eukaryota</taxon>
        <taxon>Metazoa</taxon>
        <taxon>Spiralia</taxon>
        <taxon>Lophotrochozoa</taxon>
        <taxon>Platyhelminthes</taxon>
        <taxon>Trematoda</taxon>
        <taxon>Digenea</taxon>
        <taxon>Strigeidida</taxon>
        <taxon>Schistosomatoidea</taxon>
        <taxon>Schistosomatidae</taxon>
        <taxon>Schistosoma</taxon>
    </lineage>
</organism>
<evidence type="ECO:0000259" key="1">
    <source>
        <dbReference type="PROSITE" id="PS50003"/>
    </source>
</evidence>
<dbReference type="STRING" id="6186.A0A183KDJ9"/>
<dbReference type="SUPFAM" id="SSF50729">
    <property type="entry name" value="PH domain-like"/>
    <property type="match status" value="1"/>
</dbReference>
<dbReference type="InterPro" id="IPR049780">
    <property type="entry name" value="PH_KIFIA_KIFIB"/>
</dbReference>
<reference evidence="4" key="1">
    <citation type="submission" date="2016-06" db="UniProtKB">
        <authorList>
            <consortium name="WormBaseParasite"/>
        </authorList>
    </citation>
    <scope>IDENTIFICATION</scope>
</reference>
<dbReference type="WBParaSite" id="SCUD_0001309401-mRNA-1">
    <property type="protein sequence ID" value="SCUD_0001309401-mRNA-1"/>
    <property type="gene ID" value="SCUD_0001309401"/>
</dbReference>
<evidence type="ECO:0000313" key="4">
    <source>
        <dbReference type="WBParaSite" id="SCUD_0001309401-mRNA-1"/>
    </source>
</evidence>
<feature type="domain" description="PH" evidence="1">
    <location>
        <begin position="48"/>
        <end position="178"/>
    </location>
</feature>
<dbReference type="CDD" id="cd01233">
    <property type="entry name" value="PH_KIFIA_KIFIB"/>
    <property type="match status" value="1"/>
</dbReference>
<dbReference type="InterPro" id="IPR011993">
    <property type="entry name" value="PH-like_dom_sf"/>
</dbReference>
<dbReference type="Pfam" id="PF00169">
    <property type="entry name" value="PH"/>
    <property type="match status" value="1"/>
</dbReference>
<dbReference type="PROSITE" id="PS50003">
    <property type="entry name" value="PH_DOMAIN"/>
    <property type="match status" value="1"/>
</dbReference>
<keyword evidence="3" id="KW-1185">Reference proteome</keyword>
<dbReference type="EMBL" id="UZAK01035602">
    <property type="protein sequence ID" value="VDP51270.1"/>
    <property type="molecule type" value="Genomic_DNA"/>
</dbReference>
<dbReference type="Proteomes" id="UP000279833">
    <property type="component" value="Unassembled WGS sequence"/>
</dbReference>
<gene>
    <name evidence="2" type="ORF">SCUD_LOCUS13091</name>
</gene>
<proteinExistence type="predicted"/>
<protein>
    <submittedName>
        <fullName evidence="4">PH domain-containing protein</fullName>
    </submittedName>
</protein>
<dbReference type="AlphaFoldDB" id="A0A183KDJ9"/>
<evidence type="ECO:0000313" key="2">
    <source>
        <dbReference type="EMBL" id="VDP51270.1"/>
    </source>
</evidence>
<dbReference type="SMART" id="SM00233">
    <property type="entry name" value="PH"/>
    <property type="match status" value="1"/>
</dbReference>
<dbReference type="Gene3D" id="2.30.29.30">
    <property type="entry name" value="Pleckstrin-homology domain (PH domain)/Phosphotyrosine-binding domain (PTB)"/>
    <property type="match status" value="1"/>
</dbReference>
<sequence length="202" mass="23231">MFSSLIISGSGIPRSATTDSIQNILTGESYFSSSYLVGECDEVRVSPVISRKGYLLVLEERTAGWLRRWAVVRRPFLYLYNHERDFIERGLINLTTSQIEYDMNMAYITKDDLLDDAKTNSVHLISKNESIMSPTSLFPSKVNMFTLITNTRTLLIQTITEDGSDIHDWLYALNPLKAGEIRSRLGRKRRTRKLDKLEHYSK</sequence>
<name>A0A183KDJ9_9TREM</name>
<dbReference type="InterPro" id="IPR001849">
    <property type="entry name" value="PH_domain"/>
</dbReference>
<accession>A0A183KDJ9</accession>
<reference evidence="2 3" key="2">
    <citation type="submission" date="2018-11" db="EMBL/GenBank/DDBJ databases">
        <authorList>
            <consortium name="Pathogen Informatics"/>
        </authorList>
    </citation>
    <scope>NUCLEOTIDE SEQUENCE [LARGE SCALE GENOMIC DNA]</scope>
    <source>
        <strain evidence="2">Dakar</strain>
        <strain evidence="3">Dakar, Senegal</strain>
    </source>
</reference>